<dbReference type="PANTHER" id="PTHR12137">
    <property type="entry name" value="CARBOHYDRATE SULFOTRANSFERASE"/>
    <property type="match status" value="1"/>
</dbReference>
<accession>A0ABD3N9B5</accession>
<comment type="similarity">
    <text evidence="2">Belongs to the sulfotransferase 2 family.</text>
</comment>
<dbReference type="EMBL" id="JALLBG020000018">
    <property type="protein sequence ID" value="KAL3771938.1"/>
    <property type="molecule type" value="Genomic_DNA"/>
</dbReference>
<reference evidence="10 11" key="1">
    <citation type="submission" date="2024-10" db="EMBL/GenBank/DDBJ databases">
        <title>Updated reference genomes for cyclostephanoid diatoms.</title>
        <authorList>
            <person name="Roberts W.R."/>
            <person name="Alverson A.J."/>
        </authorList>
    </citation>
    <scope>NUCLEOTIDE SEQUENCE [LARGE SCALE GENOMIC DNA]</scope>
    <source>
        <strain evidence="10 11">AJA232-27</strain>
    </source>
</reference>
<evidence type="ECO:0000256" key="1">
    <source>
        <dbReference type="ARBA" id="ARBA00004323"/>
    </source>
</evidence>
<keyword evidence="6" id="KW-0333">Golgi apparatus</keyword>
<keyword evidence="8" id="KW-0325">Glycoprotein</keyword>
<evidence type="ECO:0000256" key="3">
    <source>
        <dbReference type="ARBA" id="ARBA00022679"/>
    </source>
</evidence>
<evidence type="ECO:0000256" key="2">
    <source>
        <dbReference type="ARBA" id="ARBA00006339"/>
    </source>
</evidence>
<dbReference type="AlphaFoldDB" id="A0ABD3N9B5"/>
<keyword evidence="3" id="KW-0808">Transferase</keyword>
<evidence type="ECO:0000256" key="7">
    <source>
        <dbReference type="ARBA" id="ARBA00023136"/>
    </source>
</evidence>
<evidence type="ECO:0000256" key="5">
    <source>
        <dbReference type="ARBA" id="ARBA00022989"/>
    </source>
</evidence>
<sequence length="428" mass="48621">MKMQQQQQQPIDEAQFIIQKSYAESYGRMMSCEPHIIEKDCIKLVIDDIMMKQQQAYLNNVNGSSANTMNATSPEDVIAIPKVSSSPVSHNFKSTYFQQQIPDDHPYPWWFTTLLRDILTNGAYGPWHHFSTVGTTPPIRFCAMGKNACTEWRRVFKALNAPEFCSDGDKEKSNHGSGGAGGECKSQFNTATPLSHDPNTVPNAVFIRDPLERLLSAYLDKCIKPNIRRIQGHCEPNNIFGVDYLERIVDESNNNKQQQWEENSNNEAATRTLPDLMETLQNRDKELFAAYVDLLPLKWNVHFVPQAITCDLYRNIHTYDFVGVMGKQFMSELDRMVHRYGSDDESSSSSLLASVLNDTFQYQSKLQNESIANLNLGADNNHGTKAPSKVSKYYSARSVRRALEYLSIDYVTLGLEVPEWATEMLSLK</sequence>
<dbReference type="InterPro" id="IPR005331">
    <property type="entry name" value="Sulfotransferase"/>
</dbReference>
<feature type="compositionally biased region" description="Polar residues" evidence="9">
    <location>
        <begin position="186"/>
        <end position="195"/>
    </location>
</feature>
<keyword evidence="5" id="KW-1133">Transmembrane helix</keyword>
<evidence type="ECO:0000313" key="11">
    <source>
        <dbReference type="Proteomes" id="UP001530293"/>
    </source>
</evidence>
<dbReference type="Proteomes" id="UP001530293">
    <property type="component" value="Unassembled WGS sequence"/>
</dbReference>
<dbReference type="PANTHER" id="PTHR12137:SF54">
    <property type="entry name" value="CARBOHYDRATE SULFOTRANSFERASE"/>
    <property type="match status" value="1"/>
</dbReference>
<keyword evidence="7" id="KW-0472">Membrane</keyword>
<dbReference type="GO" id="GO:0008146">
    <property type="term" value="F:sulfotransferase activity"/>
    <property type="evidence" value="ECO:0007669"/>
    <property type="project" value="UniProtKB-ARBA"/>
</dbReference>
<proteinExistence type="inferred from homology"/>
<gene>
    <name evidence="10" type="ORF">ACHAWU_009361</name>
</gene>
<protein>
    <recommendedName>
        <fullName evidence="12">Sulfotransferase</fullName>
    </recommendedName>
</protein>
<feature type="region of interest" description="Disordered" evidence="9">
    <location>
        <begin position="167"/>
        <end position="195"/>
    </location>
</feature>
<keyword evidence="11" id="KW-1185">Reference proteome</keyword>
<keyword evidence="4" id="KW-0812">Transmembrane</keyword>
<comment type="subcellular location">
    <subcellularLocation>
        <location evidence="1">Golgi apparatus membrane</location>
        <topology evidence="1">Single-pass type II membrane protein</topology>
    </subcellularLocation>
</comment>
<dbReference type="Pfam" id="PF03567">
    <property type="entry name" value="Sulfotransfer_2"/>
    <property type="match status" value="1"/>
</dbReference>
<evidence type="ECO:0000256" key="6">
    <source>
        <dbReference type="ARBA" id="ARBA00023034"/>
    </source>
</evidence>
<evidence type="ECO:0000256" key="4">
    <source>
        <dbReference type="ARBA" id="ARBA00022692"/>
    </source>
</evidence>
<name>A0ABD3N9B5_9STRA</name>
<dbReference type="GO" id="GO:0000139">
    <property type="term" value="C:Golgi membrane"/>
    <property type="evidence" value="ECO:0007669"/>
    <property type="project" value="UniProtKB-SubCell"/>
</dbReference>
<comment type="caution">
    <text evidence="10">The sequence shown here is derived from an EMBL/GenBank/DDBJ whole genome shotgun (WGS) entry which is preliminary data.</text>
</comment>
<evidence type="ECO:0008006" key="12">
    <source>
        <dbReference type="Google" id="ProtNLM"/>
    </source>
</evidence>
<evidence type="ECO:0000313" key="10">
    <source>
        <dbReference type="EMBL" id="KAL3771938.1"/>
    </source>
</evidence>
<evidence type="ECO:0000256" key="9">
    <source>
        <dbReference type="SAM" id="MobiDB-lite"/>
    </source>
</evidence>
<evidence type="ECO:0000256" key="8">
    <source>
        <dbReference type="ARBA" id="ARBA00023180"/>
    </source>
</evidence>
<organism evidence="10 11">
    <name type="scientific">Discostella pseudostelligera</name>
    <dbReference type="NCBI Taxonomy" id="259834"/>
    <lineage>
        <taxon>Eukaryota</taxon>
        <taxon>Sar</taxon>
        <taxon>Stramenopiles</taxon>
        <taxon>Ochrophyta</taxon>
        <taxon>Bacillariophyta</taxon>
        <taxon>Coscinodiscophyceae</taxon>
        <taxon>Thalassiosirophycidae</taxon>
        <taxon>Stephanodiscales</taxon>
        <taxon>Stephanodiscaceae</taxon>
        <taxon>Discostella</taxon>
    </lineage>
</organism>
<dbReference type="InterPro" id="IPR018011">
    <property type="entry name" value="Carb_sulfotrans_8-10"/>
</dbReference>